<comment type="caution">
    <text evidence="1">The sequence shown here is derived from an EMBL/GenBank/DDBJ whole genome shotgun (WGS) entry which is preliminary data.</text>
</comment>
<sequence>MCGVVFTLNTAYVVTKLLHCYQTCKLSLPERLDVKRAINVLAVVSLAYLPYPLHALYLLDQKTPVSVVVGRLKSGVTI</sequence>
<proteinExistence type="predicted"/>
<dbReference type="AlphaFoldDB" id="A0A2T7PNJ2"/>
<name>A0A2T7PNJ2_POMCA</name>
<dbReference type="Proteomes" id="UP000245119">
    <property type="component" value="Linkage Group LG3"/>
</dbReference>
<protein>
    <submittedName>
        <fullName evidence="1">Uncharacterized protein</fullName>
    </submittedName>
</protein>
<reference evidence="1 2" key="1">
    <citation type="submission" date="2018-04" db="EMBL/GenBank/DDBJ databases">
        <title>The genome of golden apple snail Pomacea canaliculata provides insight into stress tolerance and invasive adaptation.</title>
        <authorList>
            <person name="Liu C."/>
            <person name="Liu B."/>
            <person name="Ren Y."/>
            <person name="Zhang Y."/>
            <person name="Wang H."/>
            <person name="Li S."/>
            <person name="Jiang F."/>
            <person name="Yin L."/>
            <person name="Zhang G."/>
            <person name="Qian W."/>
            <person name="Fan W."/>
        </authorList>
    </citation>
    <scope>NUCLEOTIDE SEQUENCE [LARGE SCALE GENOMIC DNA]</scope>
    <source>
        <strain evidence="1">SZHN2017</strain>
        <tissue evidence="1">Muscle</tissue>
    </source>
</reference>
<organism evidence="1 2">
    <name type="scientific">Pomacea canaliculata</name>
    <name type="common">Golden apple snail</name>
    <dbReference type="NCBI Taxonomy" id="400727"/>
    <lineage>
        <taxon>Eukaryota</taxon>
        <taxon>Metazoa</taxon>
        <taxon>Spiralia</taxon>
        <taxon>Lophotrochozoa</taxon>
        <taxon>Mollusca</taxon>
        <taxon>Gastropoda</taxon>
        <taxon>Caenogastropoda</taxon>
        <taxon>Architaenioglossa</taxon>
        <taxon>Ampullarioidea</taxon>
        <taxon>Ampullariidae</taxon>
        <taxon>Pomacea</taxon>
    </lineage>
</organism>
<gene>
    <name evidence="1" type="ORF">C0Q70_06272</name>
</gene>
<evidence type="ECO:0000313" key="2">
    <source>
        <dbReference type="Proteomes" id="UP000245119"/>
    </source>
</evidence>
<evidence type="ECO:0000313" key="1">
    <source>
        <dbReference type="EMBL" id="PVD34991.1"/>
    </source>
</evidence>
<accession>A0A2T7PNJ2</accession>
<dbReference type="EMBL" id="PZQS01000003">
    <property type="protein sequence ID" value="PVD34991.1"/>
    <property type="molecule type" value="Genomic_DNA"/>
</dbReference>
<keyword evidence="2" id="KW-1185">Reference proteome</keyword>